<feature type="chain" id="PRO_5040131780" evidence="8">
    <location>
        <begin position="19"/>
        <end position="316"/>
    </location>
</feature>
<keyword evidence="7" id="KW-0325">Glycoprotein</keyword>
<evidence type="ECO:0000256" key="7">
    <source>
        <dbReference type="ARBA" id="ARBA00023180"/>
    </source>
</evidence>
<protein>
    <submittedName>
        <fullName evidence="9">Phospholipase C/P1 nuclease</fullName>
    </submittedName>
</protein>
<dbReference type="OrthoDB" id="441446at2759"/>
<evidence type="ECO:0000256" key="3">
    <source>
        <dbReference type="ARBA" id="ARBA00022723"/>
    </source>
</evidence>
<dbReference type="EMBL" id="MU007013">
    <property type="protein sequence ID" value="KAF2435581.1"/>
    <property type="molecule type" value="Genomic_DNA"/>
</dbReference>
<evidence type="ECO:0000256" key="5">
    <source>
        <dbReference type="ARBA" id="ARBA00022801"/>
    </source>
</evidence>
<dbReference type="AlphaFoldDB" id="A0A9P4P2S6"/>
<dbReference type="GO" id="GO:0004519">
    <property type="term" value="F:endonuclease activity"/>
    <property type="evidence" value="ECO:0007669"/>
    <property type="project" value="UniProtKB-KW"/>
</dbReference>
<dbReference type="InterPro" id="IPR003154">
    <property type="entry name" value="S1/P1nuclease"/>
</dbReference>
<dbReference type="Gene3D" id="1.10.575.10">
    <property type="entry name" value="P1 Nuclease"/>
    <property type="match status" value="1"/>
</dbReference>
<dbReference type="Pfam" id="PF02265">
    <property type="entry name" value="S1-P1_nuclease"/>
    <property type="match status" value="1"/>
</dbReference>
<dbReference type="Proteomes" id="UP000800235">
    <property type="component" value="Unassembled WGS sequence"/>
</dbReference>
<evidence type="ECO:0000256" key="4">
    <source>
        <dbReference type="ARBA" id="ARBA00022759"/>
    </source>
</evidence>
<comment type="caution">
    <text evidence="9">The sequence shown here is derived from an EMBL/GenBank/DDBJ whole genome shotgun (WGS) entry which is preliminary data.</text>
</comment>
<dbReference type="GO" id="GO:0006308">
    <property type="term" value="P:DNA catabolic process"/>
    <property type="evidence" value="ECO:0007669"/>
    <property type="project" value="InterPro"/>
</dbReference>
<gene>
    <name evidence="9" type="ORF">EJ08DRAFT_344276</name>
</gene>
<dbReference type="GO" id="GO:0016788">
    <property type="term" value="F:hydrolase activity, acting on ester bonds"/>
    <property type="evidence" value="ECO:0007669"/>
    <property type="project" value="InterPro"/>
</dbReference>
<name>A0A9P4P2S6_9PEZI</name>
<dbReference type="GO" id="GO:0003676">
    <property type="term" value="F:nucleic acid binding"/>
    <property type="evidence" value="ECO:0007669"/>
    <property type="project" value="InterPro"/>
</dbReference>
<evidence type="ECO:0000256" key="1">
    <source>
        <dbReference type="ARBA" id="ARBA00009547"/>
    </source>
</evidence>
<keyword evidence="3" id="KW-0479">Metal-binding</keyword>
<dbReference type="CDD" id="cd11010">
    <property type="entry name" value="S1-P1_nuclease"/>
    <property type="match status" value="1"/>
</dbReference>
<keyword evidence="8" id="KW-0732">Signal</keyword>
<keyword evidence="4" id="KW-0255">Endonuclease</keyword>
<evidence type="ECO:0000256" key="2">
    <source>
        <dbReference type="ARBA" id="ARBA00022722"/>
    </source>
</evidence>
<dbReference type="InterPro" id="IPR008947">
    <property type="entry name" value="PLipase_C/P1_nuclease_dom_sf"/>
</dbReference>
<evidence type="ECO:0000256" key="8">
    <source>
        <dbReference type="SAM" id="SignalP"/>
    </source>
</evidence>
<organism evidence="9 10">
    <name type="scientific">Tothia fuscella</name>
    <dbReference type="NCBI Taxonomy" id="1048955"/>
    <lineage>
        <taxon>Eukaryota</taxon>
        <taxon>Fungi</taxon>
        <taxon>Dikarya</taxon>
        <taxon>Ascomycota</taxon>
        <taxon>Pezizomycotina</taxon>
        <taxon>Dothideomycetes</taxon>
        <taxon>Pleosporomycetidae</taxon>
        <taxon>Venturiales</taxon>
        <taxon>Cylindrosympodiaceae</taxon>
        <taxon>Tothia</taxon>
    </lineage>
</organism>
<dbReference type="PANTHER" id="PTHR33146:SF26">
    <property type="entry name" value="ENDONUCLEASE 4"/>
    <property type="match status" value="1"/>
</dbReference>
<keyword evidence="5" id="KW-0378">Hydrolase</keyword>
<evidence type="ECO:0000313" key="10">
    <source>
        <dbReference type="Proteomes" id="UP000800235"/>
    </source>
</evidence>
<dbReference type="PANTHER" id="PTHR33146">
    <property type="entry name" value="ENDONUCLEASE 4"/>
    <property type="match status" value="1"/>
</dbReference>
<keyword evidence="10" id="KW-1185">Reference proteome</keyword>
<evidence type="ECO:0000256" key="6">
    <source>
        <dbReference type="ARBA" id="ARBA00023157"/>
    </source>
</evidence>
<comment type="similarity">
    <text evidence="1">Belongs to the nuclease type I family.</text>
</comment>
<feature type="signal peptide" evidence="8">
    <location>
        <begin position="1"/>
        <end position="18"/>
    </location>
</feature>
<keyword evidence="2" id="KW-0540">Nuclease</keyword>
<dbReference type="SUPFAM" id="SSF48537">
    <property type="entry name" value="Phospholipase C/P1 nuclease"/>
    <property type="match status" value="1"/>
</dbReference>
<evidence type="ECO:0000313" key="9">
    <source>
        <dbReference type="EMBL" id="KAF2435581.1"/>
    </source>
</evidence>
<keyword evidence="6" id="KW-1015">Disulfide bond</keyword>
<sequence length="316" mass="34628">MKFPGIVFGSLLLYTASAWNTDVHQQIGFMAEEFLTPYTIGVIRNILEPWYQGSIGRAAAWADRYAHTAEGRFSYQWHWIDSEDTPPTSCNVEYKRDCSKGGCVVSAIANQTSILHECIQQVKDGSLTGGSNTTCSQALKWVTHFLGDITQPLHSSGIAAGGNMFNVTFAGHATELHAVWDGFIPHADAGVLRFSNSSLSPFMAALVDRIRANAFAEPTTSWLQCINPATPVTCAMAWAAESNAWTCSYVYKQVYNNTDLLDSGYAQGAFPIIELQISKAALRLATWLNTLALGHYERDGQDFEDPIGNAQQVLVS</sequence>
<accession>A0A9P4P2S6</accession>
<reference evidence="9" key="1">
    <citation type="journal article" date="2020" name="Stud. Mycol.">
        <title>101 Dothideomycetes genomes: a test case for predicting lifestyles and emergence of pathogens.</title>
        <authorList>
            <person name="Haridas S."/>
            <person name="Albert R."/>
            <person name="Binder M."/>
            <person name="Bloem J."/>
            <person name="Labutti K."/>
            <person name="Salamov A."/>
            <person name="Andreopoulos B."/>
            <person name="Baker S."/>
            <person name="Barry K."/>
            <person name="Bills G."/>
            <person name="Bluhm B."/>
            <person name="Cannon C."/>
            <person name="Castanera R."/>
            <person name="Culley D."/>
            <person name="Daum C."/>
            <person name="Ezra D."/>
            <person name="Gonzalez J."/>
            <person name="Henrissat B."/>
            <person name="Kuo A."/>
            <person name="Liang C."/>
            <person name="Lipzen A."/>
            <person name="Lutzoni F."/>
            <person name="Magnuson J."/>
            <person name="Mondo S."/>
            <person name="Nolan M."/>
            <person name="Ohm R."/>
            <person name="Pangilinan J."/>
            <person name="Park H.-J."/>
            <person name="Ramirez L."/>
            <person name="Alfaro M."/>
            <person name="Sun H."/>
            <person name="Tritt A."/>
            <person name="Yoshinaga Y."/>
            <person name="Zwiers L.-H."/>
            <person name="Turgeon B."/>
            <person name="Goodwin S."/>
            <person name="Spatafora J."/>
            <person name="Crous P."/>
            <person name="Grigoriev I."/>
        </authorList>
    </citation>
    <scope>NUCLEOTIDE SEQUENCE</scope>
    <source>
        <strain evidence="9">CBS 130266</strain>
    </source>
</reference>
<dbReference type="GO" id="GO:0046872">
    <property type="term" value="F:metal ion binding"/>
    <property type="evidence" value="ECO:0007669"/>
    <property type="project" value="UniProtKB-KW"/>
</dbReference>
<proteinExistence type="inferred from homology"/>